<dbReference type="AlphaFoldDB" id="A0A654U6W0"/>
<evidence type="ECO:0000313" key="1">
    <source>
        <dbReference type="EMBL" id="CFS11143.1"/>
    </source>
</evidence>
<name>A0A654U6W0_MYCTX</name>
<proteinExistence type="predicted"/>
<gene>
    <name evidence="1" type="ORF">ERS007657_04073</name>
</gene>
<sequence length="88" mass="9580">MEENVTVSLLWCSDTNDIDSTANPNRSPARRSVSTLPAAFLPKVKFSPTTTSTTCRCSTSSSWMKRSGVSFMKSVVNGITRNTSMPKS</sequence>
<dbReference type="Proteomes" id="UP000046680">
    <property type="component" value="Unassembled WGS sequence"/>
</dbReference>
<accession>A0A654U6W0</accession>
<organism evidence="1 2">
    <name type="scientific">Mycobacterium tuberculosis</name>
    <dbReference type="NCBI Taxonomy" id="1773"/>
    <lineage>
        <taxon>Bacteria</taxon>
        <taxon>Bacillati</taxon>
        <taxon>Actinomycetota</taxon>
        <taxon>Actinomycetes</taxon>
        <taxon>Mycobacteriales</taxon>
        <taxon>Mycobacteriaceae</taxon>
        <taxon>Mycobacterium</taxon>
        <taxon>Mycobacterium tuberculosis complex</taxon>
    </lineage>
</organism>
<reference evidence="1 2" key="1">
    <citation type="submission" date="2015-03" db="EMBL/GenBank/DDBJ databases">
        <authorList>
            <consortium name="Pathogen Informatics"/>
        </authorList>
    </citation>
    <scope>NUCLEOTIDE SEQUENCE [LARGE SCALE GENOMIC DNA]</scope>
    <source>
        <strain evidence="1 2">C09601061</strain>
    </source>
</reference>
<evidence type="ECO:0000313" key="2">
    <source>
        <dbReference type="Proteomes" id="UP000046680"/>
    </source>
</evidence>
<protein>
    <submittedName>
        <fullName evidence="1">Uncharacterized protein</fullName>
    </submittedName>
</protein>
<dbReference type="EMBL" id="CGCX01002380">
    <property type="protein sequence ID" value="CFS11143.1"/>
    <property type="molecule type" value="Genomic_DNA"/>
</dbReference>